<dbReference type="EMBL" id="PCTS01000005">
    <property type="protein sequence ID" value="PIP86767.1"/>
    <property type="molecule type" value="Genomic_DNA"/>
</dbReference>
<evidence type="ECO:0000313" key="1">
    <source>
        <dbReference type="EMBL" id="PIP86767.1"/>
    </source>
</evidence>
<evidence type="ECO:0000313" key="2">
    <source>
        <dbReference type="Proteomes" id="UP000231276"/>
    </source>
</evidence>
<proteinExistence type="predicted"/>
<protein>
    <submittedName>
        <fullName evidence="1">Uncharacterized protein</fullName>
    </submittedName>
</protein>
<dbReference type="AlphaFoldDB" id="A0A2H0DX71"/>
<comment type="caution">
    <text evidence="1">The sequence shown here is derived from an EMBL/GenBank/DDBJ whole genome shotgun (WGS) entry which is preliminary data.</text>
</comment>
<reference evidence="1 2" key="1">
    <citation type="submission" date="2017-09" db="EMBL/GenBank/DDBJ databases">
        <title>Depth-based differentiation of microbial function through sediment-hosted aquifers and enrichment of novel symbionts in the deep terrestrial subsurface.</title>
        <authorList>
            <person name="Probst A.J."/>
            <person name="Ladd B."/>
            <person name="Jarett J.K."/>
            <person name="Geller-Mcgrath D.E."/>
            <person name="Sieber C.M."/>
            <person name="Emerson J.B."/>
            <person name="Anantharaman K."/>
            <person name="Thomas B.C."/>
            <person name="Malmstrom R."/>
            <person name="Stieglmeier M."/>
            <person name="Klingl A."/>
            <person name="Woyke T."/>
            <person name="Ryan C.M."/>
            <person name="Banfield J.F."/>
        </authorList>
    </citation>
    <scope>NUCLEOTIDE SEQUENCE [LARGE SCALE GENOMIC DNA]</scope>
    <source>
        <strain evidence="1">CG22_combo_CG10-13_8_21_14_all_43_18</strain>
    </source>
</reference>
<gene>
    <name evidence="1" type="ORF">COW82_00340</name>
</gene>
<dbReference type="Proteomes" id="UP000231276">
    <property type="component" value="Unassembled WGS sequence"/>
</dbReference>
<accession>A0A2H0DX71</accession>
<name>A0A2H0DX71_9BACT</name>
<organism evidence="1 2">
    <name type="scientific">Candidatus Campbellbacteria bacterium CG22_combo_CG10-13_8_21_14_all_43_18</name>
    <dbReference type="NCBI Taxonomy" id="1974530"/>
    <lineage>
        <taxon>Bacteria</taxon>
        <taxon>Candidatus Campbelliibacteriota</taxon>
    </lineage>
</organism>
<sequence length="90" mass="10494">MSHPYVKKSPGHDTDIRVKVDDIVESALGFRPPPPHVQAAQYRREQEKERLRRLGKTCGNCGTDVENEDWVFYDQYGFDVLCNRCFQAYD</sequence>